<comment type="caution">
    <text evidence="3">The sequence shown here is derived from an EMBL/GenBank/DDBJ whole genome shotgun (WGS) entry which is preliminary data.</text>
</comment>
<accession>A0AAW0YHV0</accession>
<dbReference type="InterPro" id="IPR050975">
    <property type="entry name" value="Sleep_regulator"/>
</dbReference>
<proteinExistence type="predicted"/>
<sequence>GWGIRCWECNSSFDPRCGETHFDSSTLDTVDCNQLKRDHLHGMEAIYCRKIVQRIESEVRTVRGCGWLEERKAPVGGCYTRTGTKEVMITYCHCNHDNCNSGNSFLASVGLATALLLLTKLF</sequence>
<evidence type="ECO:0000313" key="3">
    <source>
        <dbReference type="EMBL" id="KAK8751354.1"/>
    </source>
</evidence>
<organism evidence="3 4">
    <name type="scientific">Cherax quadricarinatus</name>
    <name type="common">Australian red claw crayfish</name>
    <dbReference type="NCBI Taxonomy" id="27406"/>
    <lineage>
        <taxon>Eukaryota</taxon>
        <taxon>Metazoa</taxon>
        <taxon>Ecdysozoa</taxon>
        <taxon>Arthropoda</taxon>
        <taxon>Crustacea</taxon>
        <taxon>Multicrustacea</taxon>
        <taxon>Malacostraca</taxon>
        <taxon>Eumalacostraca</taxon>
        <taxon>Eucarida</taxon>
        <taxon>Decapoda</taxon>
        <taxon>Pleocyemata</taxon>
        <taxon>Astacidea</taxon>
        <taxon>Parastacoidea</taxon>
        <taxon>Parastacidae</taxon>
        <taxon>Cherax</taxon>
    </lineage>
</organism>
<dbReference type="Pfam" id="PF17064">
    <property type="entry name" value="QVR"/>
    <property type="match status" value="1"/>
</dbReference>
<reference evidence="3 4" key="1">
    <citation type="journal article" date="2024" name="BMC Genomics">
        <title>Genome assembly of redclaw crayfish (Cherax quadricarinatus) provides insights into its immune adaptation and hypoxia tolerance.</title>
        <authorList>
            <person name="Liu Z."/>
            <person name="Zheng J."/>
            <person name="Li H."/>
            <person name="Fang K."/>
            <person name="Wang S."/>
            <person name="He J."/>
            <person name="Zhou D."/>
            <person name="Weng S."/>
            <person name="Chi M."/>
            <person name="Gu Z."/>
            <person name="He J."/>
            <person name="Li F."/>
            <person name="Wang M."/>
        </authorList>
    </citation>
    <scope>NUCLEOTIDE SEQUENCE [LARGE SCALE GENOMIC DNA]</scope>
    <source>
        <strain evidence="3">ZL_2023a</strain>
    </source>
</reference>
<gene>
    <name evidence="3" type="ORF">OTU49_014356</name>
</gene>
<evidence type="ECO:0000256" key="2">
    <source>
        <dbReference type="ARBA" id="ARBA00023180"/>
    </source>
</evidence>
<evidence type="ECO:0000313" key="4">
    <source>
        <dbReference type="Proteomes" id="UP001445076"/>
    </source>
</evidence>
<dbReference type="PANTHER" id="PTHR33562">
    <property type="entry name" value="ATILLA, ISOFORM B-RELATED-RELATED"/>
    <property type="match status" value="1"/>
</dbReference>
<feature type="non-terminal residue" evidence="3">
    <location>
        <position position="1"/>
    </location>
</feature>
<dbReference type="InterPro" id="IPR031424">
    <property type="entry name" value="QVR-like"/>
</dbReference>
<evidence type="ECO:0000256" key="1">
    <source>
        <dbReference type="ARBA" id="ARBA00022729"/>
    </source>
</evidence>
<evidence type="ECO:0008006" key="5">
    <source>
        <dbReference type="Google" id="ProtNLM"/>
    </source>
</evidence>
<dbReference type="GO" id="GO:0030431">
    <property type="term" value="P:sleep"/>
    <property type="evidence" value="ECO:0007669"/>
    <property type="project" value="InterPro"/>
</dbReference>
<dbReference type="EMBL" id="JARKIK010000006">
    <property type="protein sequence ID" value="KAK8751354.1"/>
    <property type="molecule type" value="Genomic_DNA"/>
</dbReference>
<dbReference type="PANTHER" id="PTHR33562:SF2">
    <property type="entry name" value="PROTEIN QUIVER"/>
    <property type="match status" value="1"/>
</dbReference>
<keyword evidence="4" id="KW-1185">Reference proteome</keyword>
<keyword evidence="1" id="KW-0732">Signal</keyword>
<protein>
    <recommendedName>
        <fullName evidence="5">Protein sleepless</fullName>
    </recommendedName>
</protein>
<name>A0AAW0YHV0_CHEQU</name>
<dbReference type="AlphaFoldDB" id="A0AAW0YHV0"/>
<dbReference type="Proteomes" id="UP001445076">
    <property type="component" value="Unassembled WGS sequence"/>
</dbReference>
<keyword evidence="2" id="KW-0325">Glycoprotein</keyword>
<dbReference type="GO" id="GO:0032222">
    <property type="term" value="P:regulation of synaptic transmission, cholinergic"/>
    <property type="evidence" value="ECO:0007669"/>
    <property type="project" value="InterPro"/>
</dbReference>